<name>A0ABU5CDV7_9BACI</name>
<evidence type="ECO:0000313" key="2">
    <source>
        <dbReference type="EMBL" id="MDY0396757.1"/>
    </source>
</evidence>
<dbReference type="Pfam" id="PF05708">
    <property type="entry name" value="Peptidase_C92"/>
    <property type="match status" value="1"/>
</dbReference>
<proteinExistence type="predicted"/>
<accession>A0ABU5CDV7</accession>
<keyword evidence="3" id="KW-1185">Reference proteome</keyword>
<organism evidence="2 3">
    <name type="scientific">Tigheibacillus halophilus</name>
    <dbReference type="NCBI Taxonomy" id="361280"/>
    <lineage>
        <taxon>Bacteria</taxon>
        <taxon>Bacillati</taxon>
        <taxon>Bacillota</taxon>
        <taxon>Bacilli</taxon>
        <taxon>Bacillales</taxon>
        <taxon>Bacillaceae</taxon>
        <taxon>Tigheibacillus</taxon>
    </lineage>
</organism>
<gene>
    <name evidence="2" type="ORF">RWE15_23770</name>
</gene>
<feature type="signal peptide" evidence="1">
    <location>
        <begin position="1"/>
        <end position="22"/>
    </location>
</feature>
<dbReference type="EMBL" id="JAWDIP010000004">
    <property type="protein sequence ID" value="MDY0396757.1"/>
    <property type="molecule type" value="Genomic_DNA"/>
</dbReference>
<evidence type="ECO:0000256" key="1">
    <source>
        <dbReference type="SAM" id="SignalP"/>
    </source>
</evidence>
<dbReference type="PROSITE" id="PS51257">
    <property type="entry name" value="PROKAR_LIPOPROTEIN"/>
    <property type="match status" value="1"/>
</dbReference>
<feature type="chain" id="PRO_5046354485" evidence="1">
    <location>
        <begin position="23"/>
        <end position="183"/>
    </location>
</feature>
<dbReference type="SUPFAM" id="SSF54001">
    <property type="entry name" value="Cysteine proteinases"/>
    <property type="match status" value="1"/>
</dbReference>
<comment type="caution">
    <text evidence="2">The sequence shown here is derived from an EMBL/GenBank/DDBJ whole genome shotgun (WGS) entry which is preliminary data.</text>
</comment>
<reference evidence="2 3" key="1">
    <citation type="submission" date="2023-10" db="EMBL/GenBank/DDBJ databases">
        <title>Virgibacillus halophilus 5B73C genome.</title>
        <authorList>
            <person name="Miliotis G."/>
            <person name="Sengupta P."/>
            <person name="Hameed A."/>
            <person name="Chuvochina M."/>
            <person name="Mcdonagh F."/>
            <person name="Simpson A.C."/>
            <person name="Singh N.K."/>
            <person name="Rekha P.D."/>
            <person name="Raman K."/>
            <person name="Hugenholtz P."/>
            <person name="Venkateswaran K."/>
        </authorList>
    </citation>
    <scope>NUCLEOTIDE SEQUENCE [LARGE SCALE GENOMIC DNA]</scope>
    <source>
        <strain evidence="2 3">5B73C</strain>
    </source>
</reference>
<dbReference type="Proteomes" id="UP001281447">
    <property type="component" value="Unassembled WGS sequence"/>
</dbReference>
<dbReference type="InterPro" id="IPR038765">
    <property type="entry name" value="Papain-like_cys_pep_sf"/>
</dbReference>
<dbReference type="InterPro" id="IPR024453">
    <property type="entry name" value="Peptidase_C92"/>
</dbReference>
<protein>
    <submittedName>
        <fullName evidence="2">YiiX/YebB-like N1pC/P60 family cysteine hydrolase</fullName>
    </submittedName>
</protein>
<dbReference type="Gene3D" id="3.90.1720.10">
    <property type="entry name" value="endopeptidase domain like (from Nostoc punctiforme)"/>
    <property type="match status" value="1"/>
</dbReference>
<evidence type="ECO:0000313" key="3">
    <source>
        <dbReference type="Proteomes" id="UP001281447"/>
    </source>
</evidence>
<keyword evidence="1" id="KW-0732">Signal</keyword>
<sequence>MGKRILLFCVVFLSCFVTPALAYNYPNGTEAKPGDILVTSDTSSSGILGHAGIVVDKNRYLETKGPGYFPKIYNLKSWFSDRSTTKVVRIGNVKAARDAASFAKTWDGAKVPYKITNNLLDNHYTYCSKLVWQIYALHTQGIFPVEAAMEGKLTIWPPYNFLNSRVYLSSAKPKLVYKKRSNW</sequence>